<gene>
    <name evidence="1" type="ORF">CHILSU_LOCUS4439</name>
</gene>
<dbReference type="InterPro" id="IPR005055">
    <property type="entry name" value="A10/PebIII"/>
</dbReference>
<evidence type="ECO:0008006" key="3">
    <source>
        <dbReference type="Google" id="ProtNLM"/>
    </source>
</evidence>
<dbReference type="InterPro" id="IPR036682">
    <property type="entry name" value="OS_D_A10/PebIII_sf"/>
</dbReference>
<dbReference type="PANTHER" id="PTHR11257">
    <property type="entry name" value="CHEMOSENSORY PROTEIN-RELATED"/>
    <property type="match status" value="1"/>
</dbReference>
<dbReference type="Gene3D" id="1.10.2080.10">
    <property type="entry name" value="Insect odorant-binding protein A10/Ejaculatory bulb-specific protein 3"/>
    <property type="match status" value="1"/>
</dbReference>
<protein>
    <recommendedName>
        <fullName evidence="3">Chemosensory protein</fullName>
    </recommendedName>
</protein>
<sequence>MKHYVAALRIRRLENLEVDLIFSMMRYVNIAVTESNVDSVRQLIKTALRIRRLENLEVDTIISMMRYVNIAVTESNIDSKIISTMKFAIVLAVALVSVVAEETYSTENDNFDLGAVLADVEKLRPFSGCFLDKNPCDDLTSAFKKDIPEAVQQACAKCNDRQKQLMKQYLEGIKEKLPQDYVDFKKKYDPENKYFENLNKAVGIA</sequence>
<dbReference type="EMBL" id="OU963912">
    <property type="protein sequence ID" value="CAH0401220.1"/>
    <property type="molecule type" value="Genomic_DNA"/>
</dbReference>
<dbReference type="PANTHER" id="PTHR11257:SF13">
    <property type="entry name" value="GEO07322P1"/>
    <property type="match status" value="1"/>
</dbReference>
<reference evidence="1" key="1">
    <citation type="submission" date="2021-12" db="EMBL/GenBank/DDBJ databases">
        <authorList>
            <person name="King R."/>
        </authorList>
    </citation>
    <scope>NUCLEOTIDE SEQUENCE</scope>
</reference>
<organism evidence="1 2">
    <name type="scientific">Chilo suppressalis</name>
    <name type="common">Asiatic rice borer moth</name>
    <dbReference type="NCBI Taxonomy" id="168631"/>
    <lineage>
        <taxon>Eukaryota</taxon>
        <taxon>Metazoa</taxon>
        <taxon>Ecdysozoa</taxon>
        <taxon>Arthropoda</taxon>
        <taxon>Hexapoda</taxon>
        <taxon>Insecta</taxon>
        <taxon>Pterygota</taxon>
        <taxon>Neoptera</taxon>
        <taxon>Endopterygota</taxon>
        <taxon>Lepidoptera</taxon>
        <taxon>Glossata</taxon>
        <taxon>Ditrysia</taxon>
        <taxon>Pyraloidea</taxon>
        <taxon>Crambidae</taxon>
        <taxon>Crambinae</taxon>
        <taxon>Chilo</taxon>
    </lineage>
</organism>
<evidence type="ECO:0000313" key="2">
    <source>
        <dbReference type="Proteomes" id="UP001153292"/>
    </source>
</evidence>
<keyword evidence="2" id="KW-1185">Reference proteome</keyword>
<dbReference type="Proteomes" id="UP001153292">
    <property type="component" value="Chromosome 19"/>
</dbReference>
<evidence type="ECO:0000313" key="1">
    <source>
        <dbReference type="EMBL" id="CAH0401220.1"/>
    </source>
</evidence>
<dbReference type="Pfam" id="PF03392">
    <property type="entry name" value="OS-D"/>
    <property type="match status" value="1"/>
</dbReference>
<dbReference type="SUPFAM" id="SSF100910">
    <property type="entry name" value="Chemosensory protein Csp2"/>
    <property type="match status" value="1"/>
</dbReference>
<proteinExistence type="predicted"/>
<name>A0ABN8B5X2_CHISP</name>
<accession>A0ABN8B5X2</accession>